<dbReference type="AlphaFoldDB" id="A0A9N9ARP6"/>
<dbReference type="Pfam" id="PF00076">
    <property type="entry name" value="RRM_1"/>
    <property type="match status" value="1"/>
</dbReference>
<dbReference type="InterPro" id="IPR035979">
    <property type="entry name" value="RBD_domain_sf"/>
</dbReference>
<evidence type="ECO:0000256" key="5">
    <source>
        <dbReference type="SAM" id="Coils"/>
    </source>
</evidence>
<accession>A0A9N9ARP6</accession>
<dbReference type="Gene3D" id="3.30.70.330">
    <property type="match status" value="1"/>
</dbReference>
<comment type="subcellular location">
    <subcellularLocation>
        <location evidence="1">Nucleus</location>
        <location evidence="1">Nucleolus</location>
    </subcellularLocation>
</comment>
<evidence type="ECO:0000256" key="1">
    <source>
        <dbReference type="ARBA" id="ARBA00004604"/>
    </source>
</evidence>
<feature type="compositionally biased region" description="Polar residues" evidence="6">
    <location>
        <begin position="170"/>
        <end position="184"/>
    </location>
</feature>
<dbReference type="SMART" id="SM00360">
    <property type="entry name" value="RRM"/>
    <property type="match status" value="1"/>
</dbReference>
<evidence type="ECO:0000256" key="4">
    <source>
        <dbReference type="PROSITE-ProRule" id="PRU00176"/>
    </source>
</evidence>
<evidence type="ECO:0000256" key="3">
    <source>
        <dbReference type="ARBA" id="ARBA00023242"/>
    </source>
</evidence>
<gene>
    <name evidence="8" type="ORF">DERYTH_LOCUS4772</name>
</gene>
<dbReference type="PANTHER" id="PTHR46754">
    <property type="entry name" value="MKI67 FHA DOMAIN-INTERACTING NUCLEOLAR PHOSPHOPROTEIN"/>
    <property type="match status" value="1"/>
</dbReference>
<dbReference type="GO" id="GO:0005730">
    <property type="term" value="C:nucleolus"/>
    <property type="evidence" value="ECO:0007669"/>
    <property type="project" value="UniProtKB-SubCell"/>
</dbReference>
<feature type="coiled-coil region" evidence="5">
    <location>
        <begin position="559"/>
        <end position="589"/>
    </location>
</feature>
<dbReference type="Proteomes" id="UP000789405">
    <property type="component" value="Unassembled WGS sequence"/>
</dbReference>
<feature type="compositionally biased region" description="Basic residues" evidence="6">
    <location>
        <begin position="113"/>
        <end position="129"/>
    </location>
</feature>
<dbReference type="InterPro" id="IPR012677">
    <property type="entry name" value="Nucleotide-bd_a/b_plait_sf"/>
</dbReference>
<feature type="domain" description="RRM" evidence="7">
    <location>
        <begin position="451"/>
        <end position="529"/>
    </location>
</feature>
<feature type="compositionally biased region" description="Basic and acidic residues" evidence="6">
    <location>
        <begin position="102"/>
        <end position="112"/>
    </location>
</feature>
<evidence type="ECO:0000313" key="9">
    <source>
        <dbReference type="Proteomes" id="UP000789405"/>
    </source>
</evidence>
<dbReference type="SUPFAM" id="SSF47954">
    <property type="entry name" value="Cyclin-like"/>
    <property type="match status" value="1"/>
</dbReference>
<dbReference type="InterPro" id="IPR036915">
    <property type="entry name" value="Cyclin-like_sf"/>
</dbReference>
<proteinExistence type="predicted"/>
<feature type="compositionally biased region" description="Basic and acidic residues" evidence="6">
    <location>
        <begin position="22"/>
        <end position="36"/>
    </location>
</feature>
<name>A0A9N9ARP6_9GLOM</name>
<dbReference type="Gene3D" id="1.10.472.10">
    <property type="entry name" value="Cyclin-like"/>
    <property type="match status" value="1"/>
</dbReference>
<evidence type="ECO:0000259" key="7">
    <source>
        <dbReference type="PROSITE" id="PS50102"/>
    </source>
</evidence>
<dbReference type="InterPro" id="IPR000504">
    <property type="entry name" value="RRM_dom"/>
</dbReference>
<dbReference type="CDD" id="cd12307">
    <property type="entry name" value="RRM_NIFK_like"/>
    <property type="match status" value="1"/>
</dbReference>
<dbReference type="EMBL" id="CAJVPY010001883">
    <property type="protein sequence ID" value="CAG8540332.1"/>
    <property type="molecule type" value="Genomic_DNA"/>
</dbReference>
<feature type="region of interest" description="Disordered" evidence="6">
    <location>
        <begin position="1"/>
        <end position="196"/>
    </location>
</feature>
<dbReference type="SUPFAM" id="SSF54928">
    <property type="entry name" value="RNA-binding domain, RBD"/>
    <property type="match status" value="1"/>
</dbReference>
<comment type="caution">
    <text evidence="8">The sequence shown here is derived from an EMBL/GenBank/DDBJ whole genome shotgun (WGS) entry which is preliminary data.</text>
</comment>
<keyword evidence="5" id="KW-0175">Coiled coil</keyword>
<sequence length="598" mass="69404">MLSTTKFRNDRTSRSPSRRNYNRKESLRTRDLDKKSPVRSPISRNNGREWSRSRISPPQYEKRSKSPRHIRSQTISRDRKVSRLGLFPSRKNRKSGSSDRMNSSRREFSKSREKSRRSSSPHHSSHRSLARGQADSYRPNYQSQRSRYDSYRPKKITKSTDRQHSKTESRSSASVRPETSNAANFSPIHENTVSERSRPYKPIYDAKAELKDRKDAFYCEYDDYFNANSRFKTPQLNITNARQDMIDHIIQSCLRLQLPMNCMAATLIFYQRFHAKLERDKKAFPELYAHQVEHDNDLMIAACMLFAGKVTNCRIGVANAIKGSWRPSETKCPSEESSTFLERKESVIHYENCLMTAVGLDLAKDTPYAVVNKIISPILENSGGTCTLDAIWKKFTRQTYEQILESLRRTIIAVTYNASEIATAAAAIASFQVGVPLPGGLFKAGKKMKRGVIYLGRIPHGFYENEMKSYFSQFGTVTRLKLYRNKKTGKSKHFAFIEFASDEVAQIVAETMDNYSLCNRLLRCKAVPEEINPLMWIGANKEFKPKPYIKEIMMKHNRKKTQEEQKKQIDNLLKKEDKKRKRLEEFEIDYEFPGYVRI</sequence>
<dbReference type="PROSITE" id="PS50102">
    <property type="entry name" value="RRM"/>
    <property type="match status" value="1"/>
</dbReference>
<feature type="compositionally biased region" description="Basic and acidic residues" evidence="6">
    <location>
        <begin position="146"/>
        <end position="169"/>
    </location>
</feature>
<evidence type="ECO:0000256" key="6">
    <source>
        <dbReference type="SAM" id="MobiDB-lite"/>
    </source>
</evidence>
<keyword evidence="2 4" id="KW-0694">RNA-binding</keyword>
<keyword evidence="3" id="KW-0539">Nucleus</keyword>
<protein>
    <submittedName>
        <fullName evidence="8">8285_t:CDS:1</fullName>
    </submittedName>
</protein>
<evidence type="ECO:0000256" key="2">
    <source>
        <dbReference type="ARBA" id="ARBA00022884"/>
    </source>
</evidence>
<dbReference type="OrthoDB" id="25002at2759"/>
<reference evidence="8" key="1">
    <citation type="submission" date="2021-06" db="EMBL/GenBank/DDBJ databases">
        <authorList>
            <person name="Kallberg Y."/>
            <person name="Tangrot J."/>
            <person name="Rosling A."/>
        </authorList>
    </citation>
    <scope>NUCLEOTIDE SEQUENCE</scope>
    <source>
        <strain evidence="8">MA453B</strain>
    </source>
</reference>
<dbReference type="GO" id="GO:0003723">
    <property type="term" value="F:RNA binding"/>
    <property type="evidence" value="ECO:0007669"/>
    <property type="project" value="UniProtKB-UniRule"/>
</dbReference>
<organism evidence="8 9">
    <name type="scientific">Dentiscutata erythropus</name>
    <dbReference type="NCBI Taxonomy" id="1348616"/>
    <lineage>
        <taxon>Eukaryota</taxon>
        <taxon>Fungi</taxon>
        <taxon>Fungi incertae sedis</taxon>
        <taxon>Mucoromycota</taxon>
        <taxon>Glomeromycotina</taxon>
        <taxon>Glomeromycetes</taxon>
        <taxon>Diversisporales</taxon>
        <taxon>Gigasporaceae</taxon>
        <taxon>Dentiscutata</taxon>
    </lineage>
</organism>
<evidence type="ECO:0000313" key="8">
    <source>
        <dbReference type="EMBL" id="CAG8540332.1"/>
    </source>
</evidence>
<keyword evidence="9" id="KW-1185">Reference proteome</keyword>